<dbReference type="EMBL" id="CAKKNE010000001">
    <property type="protein sequence ID" value="CAH0363797.1"/>
    <property type="molecule type" value="Genomic_DNA"/>
</dbReference>
<dbReference type="AlphaFoldDB" id="A0A8J2SE26"/>
<evidence type="ECO:0000313" key="3">
    <source>
        <dbReference type="Proteomes" id="UP000789595"/>
    </source>
</evidence>
<evidence type="ECO:0000313" key="2">
    <source>
        <dbReference type="EMBL" id="CAH0363797.1"/>
    </source>
</evidence>
<accession>A0A8J2SE26</accession>
<organism evidence="2 3">
    <name type="scientific">Pelagomonas calceolata</name>
    <dbReference type="NCBI Taxonomy" id="35677"/>
    <lineage>
        <taxon>Eukaryota</taxon>
        <taxon>Sar</taxon>
        <taxon>Stramenopiles</taxon>
        <taxon>Ochrophyta</taxon>
        <taxon>Pelagophyceae</taxon>
        <taxon>Pelagomonadales</taxon>
        <taxon>Pelagomonadaceae</taxon>
        <taxon>Pelagomonas</taxon>
    </lineage>
</organism>
<reference evidence="2" key="1">
    <citation type="submission" date="2021-11" db="EMBL/GenBank/DDBJ databases">
        <authorList>
            <consortium name="Genoscope - CEA"/>
            <person name="William W."/>
        </authorList>
    </citation>
    <scope>NUCLEOTIDE SEQUENCE</scope>
</reference>
<name>A0A8J2SE26_9STRA</name>
<gene>
    <name evidence="2" type="ORF">PECAL_1P01320</name>
</gene>
<keyword evidence="3" id="KW-1185">Reference proteome</keyword>
<proteinExistence type="predicted"/>
<sequence length="559" mass="61123">MNAAFPRLSAWLGLGPPSPSAEEASTAPPAEAPPTGTPMEVEEEATAAAAVAWLSPELATSPQRRAPASSAAATAPFSPSFTTERPQRPRRRPSPQLMEAPALASPTLAEEPPSQPAPVELPETPPVEQVEKMVLEPPKPRRKPMAPPPPKLEEALRQKLAEALGDDATSYINSFRRCGRCGKACDSSKCMVEHPAHLRRDRGATFSFSSYESLYACGVCGAEFKEVVDAKNGVISSSKFVGDLVCFCGVHAAQCLRSDPQRVHENAVTLSRAHDLQEHLDNVPDDVEILTVTWGATRPVSVSFQPDGLRFLKLRVLSLQTLEGFRTVYLDQVTVPSLQDLTLQHKSRSCWVHLDLPQIRNLYLRSWEGEADCVRSLLAEAVDLETFAARCLPAEDLRFCSDCLREVTVNRCEALRTLILDAPYLTHLRVDHCFNLDNIEFLHPSSTGGPLKVSSRGAYLGGTARRNLRAHPRSVRADDDQDAARSVFPLASYAHEDHSGQAARALNGRSSGCKAWWDAESDGESDVGDSDDEDEEPEAVRDFRRMMAFVARRAGDGGD</sequence>
<evidence type="ECO:0000256" key="1">
    <source>
        <dbReference type="SAM" id="MobiDB-lite"/>
    </source>
</evidence>
<feature type="compositionally biased region" description="Low complexity" evidence="1">
    <location>
        <begin position="20"/>
        <end position="29"/>
    </location>
</feature>
<comment type="caution">
    <text evidence="2">The sequence shown here is derived from an EMBL/GenBank/DDBJ whole genome shotgun (WGS) entry which is preliminary data.</text>
</comment>
<feature type="region of interest" description="Disordered" evidence="1">
    <location>
        <begin position="1"/>
        <end position="127"/>
    </location>
</feature>
<feature type="compositionally biased region" description="Acidic residues" evidence="1">
    <location>
        <begin position="519"/>
        <end position="537"/>
    </location>
</feature>
<protein>
    <submittedName>
        <fullName evidence="2">Uncharacterized protein</fullName>
    </submittedName>
</protein>
<feature type="region of interest" description="Disordered" evidence="1">
    <location>
        <begin position="517"/>
        <end position="542"/>
    </location>
</feature>
<feature type="compositionally biased region" description="Low complexity" evidence="1">
    <location>
        <begin position="59"/>
        <end position="83"/>
    </location>
</feature>
<dbReference type="Proteomes" id="UP000789595">
    <property type="component" value="Unassembled WGS sequence"/>
</dbReference>